<comment type="subcellular location">
    <subcellularLocation>
        <location evidence="1">Membrane</location>
        <topology evidence="1">Multi-pass membrane protein</topology>
    </subcellularLocation>
</comment>
<evidence type="ECO:0000256" key="2">
    <source>
        <dbReference type="ARBA" id="ARBA00022448"/>
    </source>
</evidence>
<evidence type="ECO:0000256" key="1">
    <source>
        <dbReference type="ARBA" id="ARBA00004141"/>
    </source>
</evidence>
<dbReference type="EMBL" id="JAUEPS010000009">
    <property type="protein sequence ID" value="KAK0462565.1"/>
    <property type="molecule type" value="Genomic_DNA"/>
</dbReference>
<evidence type="ECO:0000313" key="7">
    <source>
        <dbReference type="EMBL" id="KAK0436990.1"/>
    </source>
</evidence>
<dbReference type="RefSeq" id="XP_060334177.1">
    <property type="nucleotide sequence ID" value="XM_060466311.1"/>
</dbReference>
<dbReference type="GO" id="GO:0022857">
    <property type="term" value="F:transmembrane transporter activity"/>
    <property type="evidence" value="ECO:0007669"/>
    <property type="project" value="TreeGrafter"/>
</dbReference>
<evidence type="ECO:0000256" key="3">
    <source>
        <dbReference type="ARBA" id="ARBA00022692"/>
    </source>
</evidence>
<keyword evidence="3 6" id="KW-0812">Transmembrane</keyword>
<dbReference type="PANTHER" id="PTHR43791">
    <property type="entry name" value="PERMEASE-RELATED"/>
    <property type="match status" value="1"/>
</dbReference>
<feature type="transmembrane region" description="Helical" evidence="6">
    <location>
        <begin position="15"/>
        <end position="38"/>
    </location>
</feature>
<dbReference type="AlphaFoldDB" id="A0AA39NBG4"/>
<evidence type="ECO:0000256" key="5">
    <source>
        <dbReference type="ARBA" id="ARBA00023136"/>
    </source>
</evidence>
<organism evidence="8 9">
    <name type="scientific">Armillaria tabescens</name>
    <name type="common">Ringless honey mushroom</name>
    <name type="synonym">Agaricus tabescens</name>
    <dbReference type="NCBI Taxonomy" id="1929756"/>
    <lineage>
        <taxon>Eukaryota</taxon>
        <taxon>Fungi</taxon>
        <taxon>Dikarya</taxon>
        <taxon>Basidiomycota</taxon>
        <taxon>Agaricomycotina</taxon>
        <taxon>Agaricomycetes</taxon>
        <taxon>Agaricomycetidae</taxon>
        <taxon>Agaricales</taxon>
        <taxon>Marasmiineae</taxon>
        <taxon>Physalacriaceae</taxon>
        <taxon>Desarmillaria</taxon>
    </lineage>
</organism>
<keyword evidence="9" id="KW-1185">Reference proteome</keyword>
<gene>
    <name evidence="8" type="ORF">EV420DRAFT_1196517</name>
    <name evidence="7" type="ORF">EV420DRAFT_205741</name>
</gene>
<accession>A0AA39NBG4</accession>
<comment type="caution">
    <text evidence="8">The sequence shown here is derived from an EMBL/GenBank/DDBJ whole genome shotgun (WGS) entry which is preliminary data.</text>
</comment>
<evidence type="ECO:0000313" key="8">
    <source>
        <dbReference type="EMBL" id="KAK0462565.1"/>
    </source>
</evidence>
<evidence type="ECO:0000256" key="4">
    <source>
        <dbReference type="ARBA" id="ARBA00022989"/>
    </source>
</evidence>
<keyword evidence="5 6" id="KW-0472">Membrane</keyword>
<dbReference type="Proteomes" id="UP001175211">
    <property type="component" value="Unassembled WGS sequence"/>
</dbReference>
<keyword evidence="2" id="KW-0813">Transport</keyword>
<reference evidence="8" key="1">
    <citation type="submission" date="2023-06" db="EMBL/GenBank/DDBJ databases">
        <authorList>
            <consortium name="Lawrence Berkeley National Laboratory"/>
            <person name="Ahrendt S."/>
            <person name="Sahu N."/>
            <person name="Indic B."/>
            <person name="Wong-Bajracharya J."/>
            <person name="Merenyi Z."/>
            <person name="Ke H.-M."/>
            <person name="Monk M."/>
            <person name="Kocsube S."/>
            <person name="Drula E."/>
            <person name="Lipzen A."/>
            <person name="Balint B."/>
            <person name="Henrissat B."/>
            <person name="Andreopoulos B."/>
            <person name="Martin F.M."/>
            <person name="Harder C.B."/>
            <person name="Rigling D."/>
            <person name="Ford K.L."/>
            <person name="Foster G.D."/>
            <person name="Pangilinan J."/>
            <person name="Papanicolaou A."/>
            <person name="Barry K."/>
            <person name="LaButti K."/>
            <person name="Viragh M."/>
            <person name="Koriabine M."/>
            <person name="Yan M."/>
            <person name="Riley R."/>
            <person name="Champramary S."/>
            <person name="Plett K.L."/>
            <person name="Tsai I.J."/>
            <person name="Slot J."/>
            <person name="Sipos G."/>
            <person name="Plett J."/>
            <person name="Nagy L.G."/>
            <person name="Grigoriev I.V."/>
        </authorList>
    </citation>
    <scope>NUCLEOTIDE SEQUENCE</scope>
    <source>
        <strain evidence="8">CCBAS 213</strain>
    </source>
</reference>
<dbReference type="GO" id="GO:0016020">
    <property type="term" value="C:membrane"/>
    <property type="evidence" value="ECO:0007669"/>
    <property type="project" value="UniProtKB-SubCell"/>
</dbReference>
<feature type="transmembrane region" description="Helical" evidence="6">
    <location>
        <begin position="45"/>
        <end position="66"/>
    </location>
</feature>
<protein>
    <submittedName>
        <fullName evidence="8">Uncharacterized protein</fullName>
    </submittedName>
</protein>
<sequence>MKAWGPATSKPTRLIGYWLTGSYSATFVLGLSLVYGNVGGQTKKAITNAAVFLGLCTGNIVRRFLFKTSEAPKYTTGIVANIVGVFVILALRTLFLTSNKRRD</sequence>
<feature type="transmembrane region" description="Helical" evidence="6">
    <location>
        <begin position="78"/>
        <end position="97"/>
    </location>
</feature>
<proteinExistence type="predicted"/>
<keyword evidence="4 6" id="KW-1133">Transmembrane helix</keyword>
<dbReference type="PANTHER" id="PTHR43791:SF97">
    <property type="entry name" value="ALLANTOATE TRANSPORTER, PUTATIVE (AFU_ORTHOLOGUE AFUA_1G14700)-RELATED"/>
    <property type="match status" value="1"/>
</dbReference>
<evidence type="ECO:0000256" key="6">
    <source>
        <dbReference type="SAM" id="Phobius"/>
    </source>
</evidence>
<name>A0AA39NBG4_ARMTA</name>
<evidence type="ECO:0000313" key="9">
    <source>
        <dbReference type="Proteomes" id="UP001175211"/>
    </source>
</evidence>
<dbReference type="EMBL" id="JAUEPS010000118">
    <property type="protein sequence ID" value="KAK0436990.1"/>
    <property type="molecule type" value="Genomic_DNA"/>
</dbReference>
<dbReference type="GeneID" id="85349859"/>